<proteinExistence type="predicted"/>
<evidence type="ECO:0000313" key="2">
    <source>
        <dbReference type="Proteomes" id="UP000288178"/>
    </source>
</evidence>
<dbReference type="EMBL" id="SACT01000005">
    <property type="protein sequence ID" value="RVT50591.1"/>
    <property type="molecule type" value="Genomic_DNA"/>
</dbReference>
<dbReference type="Pfam" id="PF08238">
    <property type="entry name" value="Sel1"/>
    <property type="match status" value="3"/>
</dbReference>
<comment type="caution">
    <text evidence="1">The sequence shown here is derived from an EMBL/GenBank/DDBJ whole genome shotgun (WGS) entry which is preliminary data.</text>
</comment>
<sequence>MRKKDIQLLAAARQGDIAARCEVGRRYLTGTDGFPLHLAQGLEHLERPALADSPLAASIVAEHLPLHEIVRLGHVTTLKRAAAVGSVPAWIKLGVWSWLTDTCSAPAISWLTKADELGDPLARLLLRAADRGPRAGFGVFLACLRGNTAFDLEALLQQAIGLALENGQGPLVGQLLGAAAQLPLPATSPLLATMCDALWRAQALAGFDLTSGPTDIERVLDTCAHRGNPRAALLLGRALCGLEVVADRPSSLTEHANMRKGAALLLRAADAGYGEAWMLLYRVHSDSSASVANPQMARFCLEKSAAIGDPTAQRLLGALLLRSASTIEDTERAIHWLHEAAGEGDGHARSILCSLVLPVSGPESLAEEVIDAIHRDDPWLAWRLRVAREFGLTRLEALSADIASGVRGWGLLVGPNPFVVQPKLAAPRAIPALTVRALSRLHEAAHVLRQTRPIGGAFEGDLRQRSVRLRRRLAHHAGADDLFFAQGSASTLDRLRGGAKWAFHERDTLRQALAA</sequence>
<evidence type="ECO:0000313" key="1">
    <source>
        <dbReference type="EMBL" id="RVT50591.1"/>
    </source>
</evidence>
<organism evidence="1 2">
    <name type="scientific">Rubrivivax albus</name>
    <dbReference type="NCBI Taxonomy" id="2499835"/>
    <lineage>
        <taxon>Bacteria</taxon>
        <taxon>Pseudomonadati</taxon>
        <taxon>Pseudomonadota</taxon>
        <taxon>Betaproteobacteria</taxon>
        <taxon>Burkholderiales</taxon>
        <taxon>Sphaerotilaceae</taxon>
        <taxon>Rubrivivax</taxon>
    </lineage>
</organism>
<dbReference type="Proteomes" id="UP000288178">
    <property type="component" value="Unassembled WGS sequence"/>
</dbReference>
<reference evidence="1 2" key="1">
    <citation type="submission" date="2019-01" db="EMBL/GenBank/DDBJ databases">
        <authorList>
            <person name="Chen W.-M."/>
        </authorList>
    </citation>
    <scope>NUCLEOTIDE SEQUENCE [LARGE SCALE GENOMIC DNA]</scope>
    <source>
        <strain evidence="1 2">ICH-3</strain>
    </source>
</reference>
<dbReference type="InterPro" id="IPR011990">
    <property type="entry name" value="TPR-like_helical_dom_sf"/>
</dbReference>
<protein>
    <submittedName>
        <fullName evidence="1">Sel1 repeat family protein</fullName>
    </submittedName>
</protein>
<accession>A0A3S2U230</accession>
<dbReference type="Gene3D" id="1.25.40.10">
    <property type="entry name" value="Tetratricopeptide repeat domain"/>
    <property type="match status" value="2"/>
</dbReference>
<dbReference type="InterPro" id="IPR006597">
    <property type="entry name" value="Sel1-like"/>
</dbReference>
<name>A0A3S2U230_9BURK</name>
<gene>
    <name evidence="1" type="ORF">ENE75_16485</name>
</gene>
<dbReference type="AlphaFoldDB" id="A0A3S2U230"/>
<keyword evidence="2" id="KW-1185">Reference proteome</keyword>
<dbReference type="RefSeq" id="WP_128199407.1">
    <property type="nucleotide sequence ID" value="NZ_SACT01000005.1"/>
</dbReference>
<dbReference type="SUPFAM" id="SSF81901">
    <property type="entry name" value="HCP-like"/>
    <property type="match status" value="1"/>
</dbReference>
<dbReference type="OrthoDB" id="8912593at2"/>